<evidence type="ECO:0000313" key="1">
    <source>
        <dbReference type="EMBL" id="OGK17122.1"/>
    </source>
</evidence>
<gene>
    <name evidence="1" type="ORF">A2774_04885</name>
</gene>
<protein>
    <recommendedName>
        <fullName evidence="3">HIT domain-containing protein</fullName>
    </recommendedName>
</protein>
<name>A0A1F7GF57_9BACT</name>
<proteinExistence type="predicted"/>
<dbReference type="Proteomes" id="UP000177208">
    <property type="component" value="Unassembled WGS sequence"/>
</dbReference>
<dbReference type="SUPFAM" id="SSF54197">
    <property type="entry name" value="HIT-like"/>
    <property type="match status" value="1"/>
</dbReference>
<accession>A0A1F7GF57</accession>
<evidence type="ECO:0008006" key="3">
    <source>
        <dbReference type="Google" id="ProtNLM"/>
    </source>
</evidence>
<dbReference type="AlphaFoldDB" id="A0A1F7GF57"/>
<comment type="caution">
    <text evidence="1">The sequence shown here is derived from an EMBL/GenBank/DDBJ whole genome shotgun (WGS) entry which is preliminary data.</text>
</comment>
<evidence type="ECO:0000313" key="2">
    <source>
        <dbReference type="Proteomes" id="UP000177208"/>
    </source>
</evidence>
<organism evidence="1 2">
    <name type="scientific">Candidatus Roizmanbacteria bacterium RIFCSPHIGHO2_01_FULL_39_12c</name>
    <dbReference type="NCBI Taxonomy" id="1802031"/>
    <lineage>
        <taxon>Bacteria</taxon>
        <taxon>Candidatus Roizmaniibacteriota</taxon>
    </lineage>
</organism>
<dbReference type="Gene3D" id="3.30.428.10">
    <property type="entry name" value="HIT-like"/>
    <property type="match status" value="1"/>
</dbReference>
<sequence>MEEFVNKDIDSTCGFCLYNKDEFPHFRQFGQQDLQNFIIAETPNFRVKPDILPGNPDGRHMLVHPKKHVYNHAGLTKYAYEVGQLVYLLEQKFGPLVIFEHGGLRPGNSVQSIYHAHFHAYGGLEGVDVIGWMNHMLSGGLGPDEIYPHEIVSAPDYAFITNLSDRFNGIPYLYVEQGPWGLIVEDTEGRMKSQITQRSMHHFFSKEPLNWKSISDSKDLARESVRRIRNLIEFCEHGEYNTHSF</sequence>
<reference evidence="1 2" key="1">
    <citation type="journal article" date="2016" name="Nat. Commun.">
        <title>Thousands of microbial genomes shed light on interconnected biogeochemical processes in an aquifer system.</title>
        <authorList>
            <person name="Anantharaman K."/>
            <person name="Brown C.T."/>
            <person name="Hug L.A."/>
            <person name="Sharon I."/>
            <person name="Castelle C.J."/>
            <person name="Probst A.J."/>
            <person name="Thomas B.C."/>
            <person name="Singh A."/>
            <person name="Wilkins M.J."/>
            <person name="Karaoz U."/>
            <person name="Brodie E.L."/>
            <person name="Williams K.H."/>
            <person name="Hubbard S.S."/>
            <person name="Banfield J.F."/>
        </authorList>
    </citation>
    <scope>NUCLEOTIDE SEQUENCE [LARGE SCALE GENOMIC DNA]</scope>
</reference>
<dbReference type="EMBL" id="MFZG01000011">
    <property type="protein sequence ID" value="OGK17122.1"/>
    <property type="molecule type" value="Genomic_DNA"/>
</dbReference>
<dbReference type="InterPro" id="IPR036265">
    <property type="entry name" value="HIT-like_sf"/>
</dbReference>